<accession>A0A846MX71</accession>
<dbReference type="PANTHER" id="PTHR12461:SF105">
    <property type="entry name" value="HYPOXIA-INDUCIBLE FACTOR 1-ALPHA INHIBITOR"/>
    <property type="match status" value="1"/>
</dbReference>
<dbReference type="SUPFAM" id="SSF51197">
    <property type="entry name" value="Clavaminate synthase-like"/>
    <property type="match status" value="1"/>
</dbReference>
<reference evidence="2 3" key="1">
    <citation type="submission" date="2020-03" db="EMBL/GenBank/DDBJ databases">
        <title>Genomic Encyclopedia of Type Strains, Phase IV (KMG-IV): sequencing the most valuable type-strain genomes for metagenomic binning, comparative biology and taxonomic classification.</title>
        <authorList>
            <person name="Goeker M."/>
        </authorList>
    </citation>
    <scope>NUCLEOTIDE SEQUENCE [LARGE SCALE GENOMIC DNA]</scope>
    <source>
        <strain evidence="2 3">DSM 19867</strain>
    </source>
</reference>
<comment type="caution">
    <text evidence="2">The sequence shown here is derived from an EMBL/GenBank/DDBJ whole genome shotgun (WGS) entry which is preliminary data.</text>
</comment>
<organism evidence="2 3">
    <name type="scientific">Rhizomicrobium palustre</name>
    <dbReference type="NCBI Taxonomy" id="189966"/>
    <lineage>
        <taxon>Bacteria</taxon>
        <taxon>Pseudomonadati</taxon>
        <taxon>Pseudomonadota</taxon>
        <taxon>Alphaproteobacteria</taxon>
        <taxon>Micropepsales</taxon>
        <taxon>Micropepsaceae</taxon>
        <taxon>Rhizomicrobium</taxon>
    </lineage>
</organism>
<evidence type="ECO:0000313" key="3">
    <source>
        <dbReference type="Proteomes" id="UP000570514"/>
    </source>
</evidence>
<dbReference type="AlphaFoldDB" id="A0A846MX71"/>
<feature type="domain" description="JmjC" evidence="1">
    <location>
        <begin position="127"/>
        <end position="275"/>
    </location>
</feature>
<dbReference type="EMBL" id="JAASRM010000001">
    <property type="protein sequence ID" value="NIK88006.1"/>
    <property type="molecule type" value="Genomic_DNA"/>
</dbReference>
<evidence type="ECO:0000259" key="1">
    <source>
        <dbReference type="PROSITE" id="PS51184"/>
    </source>
</evidence>
<dbReference type="InterPro" id="IPR041667">
    <property type="entry name" value="Cupin_8"/>
</dbReference>
<name>A0A846MX71_9PROT</name>
<dbReference type="Pfam" id="PF13621">
    <property type="entry name" value="Cupin_8"/>
    <property type="match status" value="1"/>
</dbReference>
<dbReference type="InterPro" id="IPR003347">
    <property type="entry name" value="JmjC_dom"/>
</dbReference>
<proteinExistence type="predicted"/>
<dbReference type="SMART" id="SM00558">
    <property type="entry name" value="JmjC"/>
    <property type="match status" value="1"/>
</dbReference>
<dbReference type="Gene3D" id="2.60.120.650">
    <property type="entry name" value="Cupin"/>
    <property type="match status" value="1"/>
</dbReference>
<protein>
    <recommendedName>
        <fullName evidence="1">JmjC domain-containing protein</fullName>
    </recommendedName>
</protein>
<dbReference type="PANTHER" id="PTHR12461">
    <property type="entry name" value="HYPOXIA-INDUCIBLE FACTOR 1 ALPHA INHIBITOR-RELATED"/>
    <property type="match status" value="1"/>
</dbReference>
<dbReference type="RefSeq" id="WP_167082081.1">
    <property type="nucleotide sequence ID" value="NZ_BAAADC010000001.1"/>
</dbReference>
<dbReference type="PROSITE" id="PS51184">
    <property type="entry name" value="JMJC"/>
    <property type="match status" value="1"/>
</dbReference>
<gene>
    <name evidence="2" type="ORF">FHS83_001324</name>
</gene>
<evidence type="ECO:0000313" key="2">
    <source>
        <dbReference type="EMBL" id="NIK88006.1"/>
    </source>
</evidence>
<sequence>MSFEFGALTRVREWHGVTPEIFHDQIIPADQPAVLKGLVADWPIVRAATTSSKGLYEYLRAHDSGRATTIFVAEPSINGAFFYRDDMSGLNFERRSQPLQMVAANLVALSESENPPALYAPAAVASETTPSFTKENPLPLVAPDVEARLWLGNAITAPTHYDMEDGIACVVAGRRRFTFFPPDQLPNLYIGPLDMAPGGLPTSLVKASDPDFARFPRYREALKVAQAAELEPGDAIFIPNMWWHNVESLDRVNLLVNYWWFEGTRGAASPFSALALGLMAIPPLPESRRAVWRQMFEHYVFRSEGDPVPYLPADKRGMLGTLTPDVTRYMRTQIVRSLTRSLPAQIREQIQRWVSASP</sequence>
<dbReference type="Proteomes" id="UP000570514">
    <property type="component" value="Unassembled WGS sequence"/>
</dbReference>
<keyword evidence="3" id="KW-1185">Reference proteome</keyword>